<dbReference type="PANTHER" id="PTHR27002:SF616">
    <property type="entry name" value="RECEPTOR-LIKE SERINE_THREONINE-PROTEIN KINASE"/>
    <property type="match status" value="1"/>
</dbReference>
<dbReference type="SMART" id="SM00473">
    <property type="entry name" value="PAN_AP"/>
    <property type="match status" value="2"/>
</dbReference>
<dbReference type="PROSITE" id="PS00108">
    <property type="entry name" value="PROTEIN_KINASE_ST"/>
    <property type="match status" value="2"/>
</dbReference>
<evidence type="ECO:0000256" key="14">
    <source>
        <dbReference type="ARBA" id="ARBA00023180"/>
    </source>
</evidence>
<dbReference type="CDD" id="cd14066">
    <property type="entry name" value="STKc_IRAK"/>
    <property type="match status" value="2"/>
</dbReference>
<evidence type="ECO:0000256" key="10">
    <source>
        <dbReference type="ARBA" id="ARBA00022989"/>
    </source>
</evidence>
<evidence type="ECO:0000256" key="2">
    <source>
        <dbReference type="ARBA" id="ARBA00022475"/>
    </source>
</evidence>
<dbReference type="InterPro" id="IPR008271">
    <property type="entry name" value="Ser/Thr_kinase_AS"/>
</dbReference>
<dbReference type="InterPro" id="IPR001245">
    <property type="entry name" value="Ser-Thr/Tyr_kinase_cat_dom"/>
</dbReference>
<organism evidence="20 21">
    <name type="scientific">Dendrobium thyrsiflorum</name>
    <name type="common">Pinecone-like raceme dendrobium</name>
    <name type="synonym">Orchid</name>
    <dbReference type="NCBI Taxonomy" id="117978"/>
    <lineage>
        <taxon>Eukaryota</taxon>
        <taxon>Viridiplantae</taxon>
        <taxon>Streptophyta</taxon>
        <taxon>Embryophyta</taxon>
        <taxon>Tracheophyta</taxon>
        <taxon>Spermatophyta</taxon>
        <taxon>Magnoliopsida</taxon>
        <taxon>Liliopsida</taxon>
        <taxon>Asparagales</taxon>
        <taxon>Orchidaceae</taxon>
        <taxon>Epidendroideae</taxon>
        <taxon>Malaxideae</taxon>
        <taxon>Dendrobiinae</taxon>
        <taxon>Dendrobium</taxon>
    </lineage>
</organism>
<evidence type="ECO:0000256" key="6">
    <source>
        <dbReference type="ARBA" id="ARBA00022729"/>
    </source>
</evidence>
<keyword evidence="5 15" id="KW-0812">Transmembrane</keyword>
<dbReference type="Proteomes" id="UP001552299">
    <property type="component" value="Unassembled WGS sequence"/>
</dbReference>
<dbReference type="PROSITE" id="PS50011">
    <property type="entry name" value="PROTEIN_KINASE_DOM"/>
    <property type="match status" value="2"/>
</dbReference>
<keyword evidence="13" id="KW-0675">Receptor</keyword>
<keyword evidence="14" id="KW-0325">Glycoprotein</keyword>
<dbReference type="GO" id="GO:0005524">
    <property type="term" value="F:ATP binding"/>
    <property type="evidence" value="ECO:0007669"/>
    <property type="project" value="UniProtKB-KW"/>
</dbReference>
<dbReference type="InterPro" id="IPR021820">
    <property type="entry name" value="S-locus_recpt_kinase_C"/>
</dbReference>
<dbReference type="SUPFAM" id="SSF51110">
    <property type="entry name" value="alpha-D-mannose-specific plant lectins"/>
    <property type="match status" value="2"/>
</dbReference>
<sequence length="1621" mass="179595">MGIFFLPILLLSSTLILPSAPTDTITPSQPLAAGQTLISAQGTFELGFFNAPAPSSSYLGIWYHKIPIRKIVWVANRKSPITAQNATLSLTTNGNILITAGDVSSGGSIKTVWSTNTSSIKIPSLKLLDSGNLVLTDGGSNAIIWESFYDPSDTFLPEMELGLDLRRHLERKLTSWKSPDDPSPGGYTYGVRRTGSSELVLKNGSNIEFRTGLWTGVSWSGIPQMLSDVRFIYTFVVQADKIFYTYESVNKSLMTFITVDPSGHLQRMAWLNGQWRQYCTLQLNNCDRYGMCGAFGICNVYYPEGVCKCLQGFEPRTMVDWTMMDYSGGCRRRTALACSGGGDGFVKVSGVKSPDTENVTVAAGLGLEGCSALCLGNCSCVAYVVLGQNCLWWVGQLMDINEFAQGTQGAVDLYLRLAAADLDSAESASSKRKHIVAVVIPLGLAFIIFSCFGIYALRKKRKQGHGYVKESRGKEMELPVFDMSAIEIATNNFSDGNKLGQGGFGPVYKGHLEDGQEFAVKRLSRNSGQGLDEFMNEVKLISKLQHRNLVRLLGCCIHGEERLLIYEYMPNKSLDSFIFDKAGRCQLSWKKRFDIILGIARGLVYLHQDSRLKIIHRDLKVSNVLLDKELNPKISDFGMARIVTGDEMEENTEKVVGTYGYMSPEYAMHGIFSVKSDVFSFGVIILEVLSGKKNRVFDPNERHVSLVVHAWRLWSENKSLELVDDALKYGYPVQEVLRCMQVGLLCVQEESEDRPTMASVVLMLGSEAMTLPQPKRPGLYLKDGSEVADLLTSDHVDCSRNDITLTMIHGMRMILLLILLLSSTLILHSAPTDTITPSQRLTAGQTLISAGGTFELGFFNATAASTSFLGIWYHKIPIRKIVWVANRKSPIAAQNSTFFLTTDGNILITAGDVNSGGIRTVWSTNTSGVKIPSLKLLDSGNLVLTDGGSNAIIWASFDYPSDTFLPKMELGLDLKRHLDKQLMSWKSPEDPSLGWYTFGVRQTGSPELILKNGSNIEYRTGPWTGVSWSGLPQISENHFICSFVVQPDKVFYTYDTVNTSAMTLTTVDPSGRLERLVWLGGQWKMYVTLQQDNCDRYGTCGSFGICNVDYPEGICKCLQGFEPSTMVDWTLRDYSGGCKRRTELACSGGGDGFVTVSTVKPPDTENATVIAGLGVEDCGALCLGKCSCVAYVVLNRNCLWWAGQLIDIKQFAQGTQGGVDLYLRLAAADLDSAESASSKRKHIVAVVIPLGLAFIIFSCFGIYTLRKKIKQGVGHGYAKESIRKDMELPVFDMSAIEIATNNFSDENKLGQGGFGPVYKGHLEDGQEIAVKRLFKYSVQGLDEFMNEVMLIAKLQHRNLVRLLGCCIQGEERLLIYEYMPNKSLDSFIFDKAVSSQLGWQKRFDIILGIARGLLYLHQDSRLKIIHRDLKVSNILLDKELNPKISDFGMARIVGGDQMQESTQKVVGTFGYMSPEYAMHGIFSIKSDVFSFGVIVLEVLTGKKNRVFDPNESHMSLVGHAWKLWSENKSLELADDALKYDYHEQEFLRCMQVGLLCVQEGSEDRPTMTSVVLMLGSEAMTLPQPKRPGFYLKDDSKVPDFAMLDHVDCTRNDVTLTRIHGR</sequence>
<keyword evidence="2" id="KW-1003">Cell membrane</keyword>
<keyword evidence="4" id="KW-0808">Transferase</keyword>
<feature type="transmembrane region" description="Helical" evidence="15">
    <location>
        <begin position="1243"/>
        <end position="1265"/>
    </location>
</feature>
<evidence type="ECO:0000313" key="21">
    <source>
        <dbReference type="Proteomes" id="UP001552299"/>
    </source>
</evidence>
<dbReference type="InterPro" id="IPR001480">
    <property type="entry name" value="Bulb-type_lectin_dom"/>
</dbReference>
<dbReference type="Pfam" id="PF01453">
    <property type="entry name" value="B_lectin"/>
    <property type="match status" value="2"/>
</dbReference>
<feature type="signal peptide" evidence="16">
    <location>
        <begin position="1"/>
        <end position="21"/>
    </location>
</feature>
<accession>A0ABD0V2U5</accession>
<dbReference type="Pfam" id="PF11883">
    <property type="entry name" value="DUF3403"/>
    <property type="match status" value="1"/>
</dbReference>
<keyword evidence="10 15" id="KW-1133">Transmembrane helix</keyword>
<dbReference type="SMART" id="SM00108">
    <property type="entry name" value="B_lectin"/>
    <property type="match status" value="2"/>
</dbReference>
<evidence type="ECO:0000256" key="7">
    <source>
        <dbReference type="ARBA" id="ARBA00022741"/>
    </source>
</evidence>
<proteinExistence type="predicted"/>
<evidence type="ECO:0000256" key="12">
    <source>
        <dbReference type="ARBA" id="ARBA00023157"/>
    </source>
</evidence>
<evidence type="ECO:0000256" key="3">
    <source>
        <dbReference type="ARBA" id="ARBA00022527"/>
    </source>
</evidence>
<dbReference type="SUPFAM" id="SSF56112">
    <property type="entry name" value="Protein kinase-like (PK-like)"/>
    <property type="match status" value="2"/>
</dbReference>
<keyword evidence="12" id="KW-1015">Disulfide bond</keyword>
<evidence type="ECO:0000256" key="9">
    <source>
        <dbReference type="ARBA" id="ARBA00022840"/>
    </source>
</evidence>
<evidence type="ECO:0000256" key="4">
    <source>
        <dbReference type="ARBA" id="ARBA00022679"/>
    </source>
</evidence>
<evidence type="ECO:0000256" key="16">
    <source>
        <dbReference type="SAM" id="SignalP"/>
    </source>
</evidence>
<feature type="transmembrane region" description="Helical" evidence="15">
    <location>
        <begin position="435"/>
        <end position="457"/>
    </location>
</feature>
<reference evidence="20 21" key="1">
    <citation type="journal article" date="2024" name="Plant Biotechnol. J.">
        <title>Dendrobium thyrsiflorum genome and its molecular insights into genes involved in important horticultural traits.</title>
        <authorList>
            <person name="Chen B."/>
            <person name="Wang J.Y."/>
            <person name="Zheng P.J."/>
            <person name="Li K.L."/>
            <person name="Liang Y.M."/>
            <person name="Chen X.F."/>
            <person name="Zhang C."/>
            <person name="Zhao X."/>
            <person name="He X."/>
            <person name="Zhang G.Q."/>
            <person name="Liu Z.J."/>
            <person name="Xu Q."/>
        </authorList>
    </citation>
    <scope>NUCLEOTIDE SEQUENCE [LARGE SCALE GENOMIC DNA]</scope>
    <source>
        <strain evidence="20">GZMU011</strain>
    </source>
</reference>
<feature type="domain" description="Protein kinase" evidence="17">
    <location>
        <begin position="493"/>
        <end position="769"/>
    </location>
</feature>
<keyword evidence="11 15" id="KW-0472">Membrane</keyword>
<dbReference type="Pfam" id="PF07714">
    <property type="entry name" value="PK_Tyr_Ser-Thr"/>
    <property type="match status" value="2"/>
</dbReference>
<feature type="domain" description="Bulb-type lectin" evidence="18">
    <location>
        <begin position="22"/>
        <end position="148"/>
    </location>
</feature>
<feature type="domain" description="Protein kinase" evidence="17">
    <location>
        <begin position="1303"/>
        <end position="1579"/>
    </location>
</feature>
<dbReference type="PROSITE" id="PS50948">
    <property type="entry name" value="PAN"/>
    <property type="match status" value="2"/>
</dbReference>
<dbReference type="CDD" id="cd01098">
    <property type="entry name" value="PAN_AP_plant"/>
    <property type="match status" value="2"/>
</dbReference>
<evidence type="ECO:0000256" key="15">
    <source>
        <dbReference type="SAM" id="Phobius"/>
    </source>
</evidence>
<dbReference type="InterPro" id="IPR000858">
    <property type="entry name" value="S_locus_glycoprot_dom"/>
</dbReference>
<feature type="transmembrane region" description="Helical" evidence="15">
    <location>
        <begin position="813"/>
        <end position="830"/>
    </location>
</feature>
<dbReference type="EMBL" id="JANQDX010000011">
    <property type="protein sequence ID" value="KAL0916956.1"/>
    <property type="molecule type" value="Genomic_DNA"/>
</dbReference>
<evidence type="ECO:0000259" key="17">
    <source>
        <dbReference type="PROSITE" id="PS50011"/>
    </source>
</evidence>
<dbReference type="SMART" id="SM00220">
    <property type="entry name" value="S_TKc"/>
    <property type="match status" value="2"/>
</dbReference>
<evidence type="ECO:0000259" key="18">
    <source>
        <dbReference type="PROSITE" id="PS50927"/>
    </source>
</evidence>
<evidence type="ECO:0000256" key="11">
    <source>
        <dbReference type="ARBA" id="ARBA00023136"/>
    </source>
</evidence>
<dbReference type="CDD" id="cd00028">
    <property type="entry name" value="B_lectin"/>
    <property type="match status" value="2"/>
</dbReference>
<evidence type="ECO:0000256" key="8">
    <source>
        <dbReference type="ARBA" id="ARBA00022777"/>
    </source>
</evidence>
<feature type="domain" description="Apple" evidence="19">
    <location>
        <begin position="338"/>
        <end position="418"/>
    </location>
</feature>
<feature type="chain" id="PRO_5044807194" evidence="16">
    <location>
        <begin position="22"/>
        <end position="1621"/>
    </location>
</feature>
<dbReference type="Gene3D" id="2.90.10.10">
    <property type="entry name" value="Bulb-type lectin domain"/>
    <property type="match status" value="2"/>
</dbReference>
<keyword evidence="21" id="KW-1185">Reference proteome</keyword>
<comment type="subcellular location">
    <subcellularLocation>
        <location evidence="1">Cell membrane</location>
        <topology evidence="1">Single-pass type I membrane protein</topology>
    </subcellularLocation>
</comment>
<dbReference type="Pfam" id="PF08276">
    <property type="entry name" value="PAN_2"/>
    <property type="match status" value="2"/>
</dbReference>
<evidence type="ECO:0000313" key="20">
    <source>
        <dbReference type="EMBL" id="KAL0916956.1"/>
    </source>
</evidence>
<keyword evidence="8" id="KW-0418">Kinase</keyword>
<evidence type="ECO:0000256" key="5">
    <source>
        <dbReference type="ARBA" id="ARBA00022692"/>
    </source>
</evidence>
<feature type="domain" description="Apple" evidence="19">
    <location>
        <begin position="1146"/>
        <end position="1226"/>
    </location>
</feature>
<keyword evidence="7" id="KW-0547">Nucleotide-binding</keyword>
<evidence type="ECO:0000256" key="1">
    <source>
        <dbReference type="ARBA" id="ARBA00004251"/>
    </source>
</evidence>
<dbReference type="Gene3D" id="1.10.510.10">
    <property type="entry name" value="Transferase(Phosphotransferase) domain 1"/>
    <property type="match status" value="2"/>
</dbReference>
<dbReference type="InterPro" id="IPR011009">
    <property type="entry name" value="Kinase-like_dom_sf"/>
</dbReference>
<dbReference type="PROSITE" id="PS50927">
    <property type="entry name" value="BULB_LECTIN"/>
    <property type="match status" value="2"/>
</dbReference>
<dbReference type="FunFam" id="3.30.200.20:FF:000330">
    <property type="entry name" value="G-type lectin S-receptor-like serine/threonine-protein kinase At4g03230"/>
    <property type="match status" value="2"/>
</dbReference>
<keyword evidence="3" id="KW-0723">Serine/threonine-protein kinase</keyword>
<gene>
    <name evidence="20" type="ORF">M5K25_014511</name>
</gene>
<dbReference type="FunFam" id="1.10.510.10:FF:000060">
    <property type="entry name" value="G-type lectin S-receptor-like serine/threonine-protein kinase"/>
    <property type="match status" value="2"/>
</dbReference>
<keyword evidence="6 16" id="KW-0732">Signal</keyword>
<name>A0ABD0V2U5_DENTH</name>
<dbReference type="GO" id="GO:0051707">
    <property type="term" value="P:response to other organism"/>
    <property type="evidence" value="ECO:0007669"/>
    <property type="project" value="UniProtKB-ARBA"/>
</dbReference>
<dbReference type="InterPro" id="IPR003609">
    <property type="entry name" value="Pan_app"/>
</dbReference>
<evidence type="ECO:0000259" key="19">
    <source>
        <dbReference type="PROSITE" id="PS50948"/>
    </source>
</evidence>
<protein>
    <submittedName>
        <fullName evidence="20">Uncharacterized protein</fullName>
    </submittedName>
</protein>
<evidence type="ECO:0000256" key="13">
    <source>
        <dbReference type="ARBA" id="ARBA00023170"/>
    </source>
</evidence>
<dbReference type="PANTHER" id="PTHR27002">
    <property type="entry name" value="RECEPTOR-LIKE SERINE/THREONINE-PROTEIN KINASE SD1-8"/>
    <property type="match status" value="1"/>
</dbReference>
<dbReference type="InterPro" id="IPR036426">
    <property type="entry name" value="Bulb-type_lectin_dom_sf"/>
</dbReference>
<dbReference type="GO" id="GO:0004674">
    <property type="term" value="F:protein serine/threonine kinase activity"/>
    <property type="evidence" value="ECO:0007669"/>
    <property type="project" value="UniProtKB-KW"/>
</dbReference>
<dbReference type="InterPro" id="IPR000719">
    <property type="entry name" value="Prot_kinase_dom"/>
</dbReference>
<dbReference type="GO" id="GO:0005886">
    <property type="term" value="C:plasma membrane"/>
    <property type="evidence" value="ECO:0007669"/>
    <property type="project" value="UniProtKB-SubCell"/>
</dbReference>
<dbReference type="Pfam" id="PF00954">
    <property type="entry name" value="S_locus_glycop"/>
    <property type="match status" value="2"/>
</dbReference>
<feature type="domain" description="Bulb-type lectin" evidence="18">
    <location>
        <begin position="832"/>
        <end position="957"/>
    </location>
</feature>
<comment type="caution">
    <text evidence="20">The sequence shown here is derived from an EMBL/GenBank/DDBJ whole genome shotgun (WGS) entry which is preliminary data.</text>
</comment>
<keyword evidence="9" id="KW-0067">ATP-binding</keyword>
<dbReference type="Gene3D" id="3.30.200.20">
    <property type="entry name" value="Phosphorylase Kinase, domain 1"/>
    <property type="match status" value="2"/>
</dbReference>